<dbReference type="PRINTS" id="PR00625">
    <property type="entry name" value="JDOMAIN"/>
</dbReference>
<accession>A0AAD5U916</accession>
<comment type="caution">
    <text evidence="3">The sequence shown here is derived from an EMBL/GenBank/DDBJ whole genome shotgun (WGS) entry which is preliminary data.</text>
</comment>
<dbReference type="Pfam" id="PF13181">
    <property type="entry name" value="TPR_8"/>
    <property type="match status" value="1"/>
</dbReference>
<feature type="repeat" description="TPR" evidence="1">
    <location>
        <begin position="8"/>
        <end position="41"/>
    </location>
</feature>
<dbReference type="PROSITE" id="PS50076">
    <property type="entry name" value="DNAJ_2"/>
    <property type="match status" value="1"/>
</dbReference>
<dbReference type="CDD" id="cd06257">
    <property type="entry name" value="DnaJ"/>
    <property type="match status" value="1"/>
</dbReference>
<feature type="repeat" description="TPR" evidence="1">
    <location>
        <begin position="369"/>
        <end position="402"/>
    </location>
</feature>
<dbReference type="InterPro" id="IPR018253">
    <property type="entry name" value="DnaJ_domain_CS"/>
</dbReference>
<dbReference type="SMART" id="SM00028">
    <property type="entry name" value="TPR"/>
    <property type="match status" value="5"/>
</dbReference>
<evidence type="ECO:0000256" key="1">
    <source>
        <dbReference type="PROSITE-ProRule" id="PRU00339"/>
    </source>
</evidence>
<dbReference type="Pfam" id="PF00226">
    <property type="entry name" value="DnaJ"/>
    <property type="match status" value="1"/>
</dbReference>
<dbReference type="Pfam" id="PF13432">
    <property type="entry name" value="TPR_16"/>
    <property type="match status" value="1"/>
</dbReference>
<evidence type="ECO:0000313" key="4">
    <source>
        <dbReference type="Proteomes" id="UP001210925"/>
    </source>
</evidence>
<dbReference type="PANTHER" id="PTHR44200">
    <property type="entry name" value="DNAJ HOMOLOG SUBFAMILY C MEMBER 7"/>
    <property type="match status" value="1"/>
</dbReference>
<dbReference type="PROSITE" id="PS50005">
    <property type="entry name" value="TPR"/>
    <property type="match status" value="4"/>
</dbReference>
<dbReference type="InterPro" id="IPR019734">
    <property type="entry name" value="TPR_rpt"/>
</dbReference>
<dbReference type="EMBL" id="JADGKB010000200">
    <property type="protein sequence ID" value="KAJ3251114.1"/>
    <property type="molecule type" value="Genomic_DNA"/>
</dbReference>
<dbReference type="PROSITE" id="PS50293">
    <property type="entry name" value="TPR_REGION"/>
    <property type="match status" value="2"/>
</dbReference>
<feature type="domain" description="J" evidence="2">
    <location>
        <begin position="430"/>
        <end position="507"/>
    </location>
</feature>
<dbReference type="SUPFAM" id="SSF46565">
    <property type="entry name" value="Chaperone J-domain"/>
    <property type="match status" value="1"/>
</dbReference>
<evidence type="ECO:0000313" key="3">
    <source>
        <dbReference type="EMBL" id="KAJ3251114.1"/>
    </source>
</evidence>
<dbReference type="PROSITE" id="PS00636">
    <property type="entry name" value="DNAJ_1"/>
    <property type="match status" value="1"/>
</dbReference>
<dbReference type="PANTHER" id="PTHR44200:SF1">
    <property type="entry name" value="DNAJ HOMOLOG SUBFAMILY C MEMBER 7"/>
    <property type="match status" value="1"/>
</dbReference>
<keyword evidence="4" id="KW-1185">Reference proteome</keyword>
<dbReference type="InterPro" id="IPR036869">
    <property type="entry name" value="J_dom_sf"/>
</dbReference>
<dbReference type="SUPFAM" id="SSF48452">
    <property type="entry name" value="TPR-like"/>
    <property type="match status" value="2"/>
</dbReference>
<dbReference type="InterPro" id="IPR001623">
    <property type="entry name" value="DnaJ_domain"/>
</dbReference>
<evidence type="ECO:0000259" key="2">
    <source>
        <dbReference type="PROSITE" id="PS50076"/>
    </source>
</evidence>
<proteinExistence type="predicted"/>
<dbReference type="Gene3D" id="1.10.287.110">
    <property type="entry name" value="DnaJ domain"/>
    <property type="match status" value="1"/>
</dbReference>
<name>A0AAD5U916_9FUNG</name>
<dbReference type="SMART" id="SM00271">
    <property type="entry name" value="DnaJ"/>
    <property type="match status" value="1"/>
</dbReference>
<dbReference type="InterPro" id="IPR052758">
    <property type="entry name" value="SRC_co-chaperone"/>
</dbReference>
<reference evidence="3" key="1">
    <citation type="submission" date="2020-05" db="EMBL/GenBank/DDBJ databases">
        <title>Phylogenomic resolution of chytrid fungi.</title>
        <authorList>
            <person name="Stajich J.E."/>
            <person name="Amses K."/>
            <person name="Simmons R."/>
            <person name="Seto K."/>
            <person name="Myers J."/>
            <person name="Bonds A."/>
            <person name="Quandt C.A."/>
            <person name="Barry K."/>
            <person name="Liu P."/>
            <person name="Grigoriev I."/>
            <person name="Longcore J.E."/>
            <person name="James T.Y."/>
        </authorList>
    </citation>
    <scope>NUCLEOTIDE SEQUENCE</scope>
    <source>
        <strain evidence="3">PLAUS21</strain>
    </source>
</reference>
<dbReference type="AlphaFoldDB" id="A0AAD5U916"/>
<dbReference type="Gene3D" id="1.25.40.10">
    <property type="entry name" value="Tetratricopeptide repeat domain"/>
    <property type="match status" value="1"/>
</dbReference>
<keyword evidence="1" id="KW-0802">TPR repeat</keyword>
<feature type="repeat" description="TPR" evidence="1">
    <location>
        <begin position="274"/>
        <end position="307"/>
    </location>
</feature>
<protein>
    <submittedName>
        <fullName evidence="3">DnaJ sub C member 7</fullName>
    </submittedName>
</protein>
<dbReference type="InterPro" id="IPR011990">
    <property type="entry name" value="TPR-like_helical_dom_sf"/>
</dbReference>
<gene>
    <name evidence="3" type="primary">DNAJC7</name>
    <name evidence="3" type="ORF">HK103_002870</name>
</gene>
<dbReference type="Pfam" id="PF13414">
    <property type="entry name" value="TPR_11"/>
    <property type="match status" value="1"/>
</dbReference>
<dbReference type="Proteomes" id="UP001210925">
    <property type="component" value="Unassembled WGS sequence"/>
</dbReference>
<sequence>MLSNSMEAEKYKDEANEFFKAQKYPEAIDLYSKAIEINPSVATFYSNRAAAYLNTGEFKKALNDCQQAISLDPTMVKAYFRAVKSNIHLGNLDEAAYQLSLAEKLPGKNISNHAQTLAKDKSTVNTLKMKLDLYAESMSSERYYEALQAIESAMVIVDPSLYGTGYPNCKLSLILAISDVETSKLANVCVKWRIYRAEALIGCWDVQEAGQVAAALIRSAAESKNPEAICIRAKTMHLLESHPVSTIIQYLSTSLQYDPDNKKSRVFYKHIKNLEALKTKGNDFFKANNWEEAIAAYNEFLEADPKGGVMKAKVLSNRAIVYSRYDKVIEDCGEALELLNKLCFPKDFMNGMDVSHEDKANSTQQALYSKLYLRLADAYNKKEEYEDAVRSYEAALAMDPGNNGNLPLTIEIKSALRNAKQALKISKRKDYYKILGIDKSASESEIKKAYRKLALQYHPGTILLSIDKRNLLPEAEQGNADSRFKEIQEAYEVLSDERKKSLFDAGHDIDGSSASAGQGFHSHDFGGVNLADLFGGGGFGGFHQFGGGNGFRSQGFGGQGYGGHGFQQSGGYGGFGGYGYDDE</sequence>
<feature type="repeat" description="TPR" evidence="1">
    <location>
        <begin position="42"/>
        <end position="75"/>
    </location>
</feature>
<organism evidence="3 4">
    <name type="scientific">Boothiomyces macroporosus</name>
    <dbReference type="NCBI Taxonomy" id="261099"/>
    <lineage>
        <taxon>Eukaryota</taxon>
        <taxon>Fungi</taxon>
        <taxon>Fungi incertae sedis</taxon>
        <taxon>Chytridiomycota</taxon>
        <taxon>Chytridiomycota incertae sedis</taxon>
        <taxon>Chytridiomycetes</taxon>
        <taxon>Rhizophydiales</taxon>
        <taxon>Terramycetaceae</taxon>
        <taxon>Boothiomyces</taxon>
    </lineage>
</organism>